<dbReference type="EMBL" id="KN822009">
    <property type="protein sequence ID" value="KIM68440.1"/>
    <property type="molecule type" value="Genomic_DNA"/>
</dbReference>
<feature type="compositionally biased region" description="Low complexity" evidence="1">
    <location>
        <begin position="138"/>
        <end position="149"/>
    </location>
</feature>
<evidence type="ECO:0000313" key="2">
    <source>
        <dbReference type="EMBL" id="KIM68440.1"/>
    </source>
</evidence>
<proteinExistence type="predicted"/>
<dbReference type="AlphaFoldDB" id="A0A0C3E6L6"/>
<accession>A0A0C3E6L6</accession>
<gene>
    <name evidence="2" type="ORF">SCLCIDRAFT_1209256</name>
</gene>
<protein>
    <submittedName>
        <fullName evidence="2">Uncharacterized protein</fullName>
    </submittedName>
</protein>
<feature type="compositionally biased region" description="Acidic residues" evidence="1">
    <location>
        <begin position="177"/>
        <end position="189"/>
    </location>
</feature>
<feature type="region of interest" description="Disordered" evidence="1">
    <location>
        <begin position="171"/>
        <end position="207"/>
    </location>
</feature>
<dbReference type="Proteomes" id="UP000053989">
    <property type="component" value="Unassembled WGS sequence"/>
</dbReference>
<feature type="compositionally biased region" description="Basic and acidic residues" evidence="1">
    <location>
        <begin position="1"/>
        <end position="11"/>
    </location>
</feature>
<evidence type="ECO:0000313" key="3">
    <source>
        <dbReference type="Proteomes" id="UP000053989"/>
    </source>
</evidence>
<reference evidence="3" key="2">
    <citation type="submission" date="2015-01" db="EMBL/GenBank/DDBJ databases">
        <title>Evolutionary Origins and Diversification of the Mycorrhizal Mutualists.</title>
        <authorList>
            <consortium name="DOE Joint Genome Institute"/>
            <consortium name="Mycorrhizal Genomics Consortium"/>
            <person name="Kohler A."/>
            <person name="Kuo A."/>
            <person name="Nagy L.G."/>
            <person name="Floudas D."/>
            <person name="Copeland A."/>
            <person name="Barry K.W."/>
            <person name="Cichocki N."/>
            <person name="Veneault-Fourrey C."/>
            <person name="LaButti K."/>
            <person name="Lindquist E.A."/>
            <person name="Lipzen A."/>
            <person name="Lundell T."/>
            <person name="Morin E."/>
            <person name="Murat C."/>
            <person name="Riley R."/>
            <person name="Ohm R."/>
            <person name="Sun H."/>
            <person name="Tunlid A."/>
            <person name="Henrissat B."/>
            <person name="Grigoriev I.V."/>
            <person name="Hibbett D.S."/>
            <person name="Martin F."/>
        </authorList>
    </citation>
    <scope>NUCLEOTIDE SEQUENCE [LARGE SCALE GENOMIC DNA]</scope>
    <source>
        <strain evidence="3">Foug A</strain>
    </source>
</reference>
<dbReference type="HOGENOM" id="CLU_1327082_0_0_1"/>
<organism evidence="2 3">
    <name type="scientific">Scleroderma citrinum Foug A</name>
    <dbReference type="NCBI Taxonomy" id="1036808"/>
    <lineage>
        <taxon>Eukaryota</taxon>
        <taxon>Fungi</taxon>
        <taxon>Dikarya</taxon>
        <taxon>Basidiomycota</taxon>
        <taxon>Agaricomycotina</taxon>
        <taxon>Agaricomycetes</taxon>
        <taxon>Agaricomycetidae</taxon>
        <taxon>Boletales</taxon>
        <taxon>Sclerodermatineae</taxon>
        <taxon>Sclerodermataceae</taxon>
        <taxon>Scleroderma</taxon>
    </lineage>
</organism>
<feature type="compositionally biased region" description="Pro residues" evidence="1">
    <location>
        <begin position="197"/>
        <end position="207"/>
    </location>
</feature>
<keyword evidence="3" id="KW-1185">Reference proteome</keyword>
<dbReference type="InParanoid" id="A0A0C3E6L6"/>
<feature type="compositionally biased region" description="Pro residues" evidence="1">
    <location>
        <begin position="15"/>
        <end position="28"/>
    </location>
</feature>
<feature type="region of interest" description="Disordered" evidence="1">
    <location>
        <begin position="126"/>
        <end position="156"/>
    </location>
</feature>
<sequence>MDVESGSRDTHPSAVVPPPFGHLPPPNHPLWKRGRPPKVHAGPSAVSDIERRGPGRPKKPINPNAPVLEKRGPGRPRNAPVLHGSALPSSSTSHPISLASRPVLQMSSSGPMHQRVLTEWNLPGTAESSRTTTASHAQPDTTPQPCTTTSSNETHVIPFSDPSRLLRTGALPTSVSMDDDGTIADDEMQWELGQEPFHPPTSSPAVV</sequence>
<name>A0A0C3E6L6_9AGAM</name>
<feature type="region of interest" description="Disordered" evidence="1">
    <location>
        <begin position="1"/>
        <end position="97"/>
    </location>
</feature>
<reference evidence="2 3" key="1">
    <citation type="submission" date="2014-04" db="EMBL/GenBank/DDBJ databases">
        <authorList>
            <consortium name="DOE Joint Genome Institute"/>
            <person name="Kuo A."/>
            <person name="Kohler A."/>
            <person name="Nagy L.G."/>
            <person name="Floudas D."/>
            <person name="Copeland A."/>
            <person name="Barry K.W."/>
            <person name="Cichocki N."/>
            <person name="Veneault-Fourrey C."/>
            <person name="LaButti K."/>
            <person name="Lindquist E.A."/>
            <person name="Lipzen A."/>
            <person name="Lundell T."/>
            <person name="Morin E."/>
            <person name="Murat C."/>
            <person name="Sun H."/>
            <person name="Tunlid A."/>
            <person name="Henrissat B."/>
            <person name="Grigoriev I.V."/>
            <person name="Hibbett D.S."/>
            <person name="Martin F."/>
            <person name="Nordberg H.P."/>
            <person name="Cantor M.N."/>
            <person name="Hua S.X."/>
        </authorList>
    </citation>
    <scope>NUCLEOTIDE SEQUENCE [LARGE SCALE GENOMIC DNA]</scope>
    <source>
        <strain evidence="2 3">Foug A</strain>
    </source>
</reference>
<feature type="compositionally biased region" description="Polar residues" evidence="1">
    <location>
        <begin position="126"/>
        <end position="136"/>
    </location>
</feature>
<evidence type="ECO:0000256" key="1">
    <source>
        <dbReference type="SAM" id="MobiDB-lite"/>
    </source>
</evidence>